<gene>
    <name evidence="1" type="ORF">A4A49_54273</name>
</gene>
<dbReference type="GO" id="GO:0005829">
    <property type="term" value="C:cytosol"/>
    <property type="evidence" value="ECO:0007669"/>
    <property type="project" value="TreeGrafter"/>
</dbReference>
<dbReference type="EMBL" id="MJEQ01001052">
    <property type="protein sequence ID" value="OIT32486.1"/>
    <property type="molecule type" value="Genomic_DNA"/>
</dbReference>
<sequence>MHLSKTADLDADLDAGAEFLESNTALSAAQEARLMQMGATVRNASSYLEKLMMNEEKEALARKVMGKMSMEHEFFLKMSTIRNASSYGFCPEDLQLKVTRANGKFPVSIRA</sequence>
<dbReference type="PANTHER" id="PTHR43235:SF1">
    <property type="entry name" value="GLUTAMINE AMIDOTRANSFERASE PB2B2.05-RELATED"/>
    <property type="match status" value="1"/>
</dbReference>
<comment type="caution">
    <text evidence="1">The sequence shown here is derived from an EMBL/GenBank/DDBJ whole genome shotgun (WGS) entry which is preliminary data.</text>
</comment>
<accession>A0A314KT05</accession>
<reference evidence="1" key="1">
    <citation type="submission" date="2016-11" db="EMBL/GenBank/DDBJ databases">
        <title>The genome of Nicotiana attenuata.</title>
        <authorList>
            <person name="Xu S."/>
            <person name="Brockmoeller T."/>
            <person name="Gaquerel E."/>
            <person name="Navarro A."/>
            <person name="Kuhl H."/>
            <person name="Gase K."/>
            <person name="Ling Z."/>
            <person name="Zhou W."/>
            <person name="Kreitzer C."/>
            <person name="Stanke M."/>
            <person name="Tang H."/>
            <person name="Lyons E."/>
            <person name="Pandey P."/>
            <person name="Pandey S.P."/>
            <person name="Timmermann B."/>
            <person name="Baldwin I.T."/>
        </authorList>
    </citation>
    <scope>NUCLEOTIDE SEQUENCE [LARGE SCALE GENOMIC DNA]</scope>
    <source>
        <strain evidence="1">UT</strain>
    </source>
</reference>
<dbReference type="AlphaFoldDB" id="A0A314KT05"/>
<dbReference type="GO" id="GO:0016811">
    <property type="term" value="F:hydrolase activity, acting on carbon-nitrogen (but not peptide) bonds, in linear amides"/>
    <property type="evidence" value="ECO:0007669"/>
    <property type="project" value="InterPro"/>
</dbReference>
<dbReference type="InterPro" id="IPR044668">
    <property type="entry name" value="PuuD-like"/>
</dbReference>
<name>A0A314KT05_NICAT</name>
<protein>
    <submittedName>
        <fullName evidence="1">Uncharacterized protein</fullName>
    </submittedName>
</protein>
<proteinExistence type="predicted"/>
<dbReference type="Proteomes" id="UP000187609">
    <property type="component" value="Unassembled WGS sequence"/>
</dbReference>
<evidence type="ECO:0000313" key="1">
    <source>
        <dbReference type="EMBL" id="OIT32486.1"/>
    </source>
</evidence>
<keyword evidence="2" id="KW-1185">Reference proteome</keyword>
<dbReference type="PANTHER" id="PTHR43235">
    <property type="entry name" value="GLUTAMINE AMIDOTRANSFERASE PB2B2.05-RELATED"/>
    <property type="match status" value="1"/>
</dbReference>
<dbReference type="Gramene" id="OIT32486">
    <property type="protein sequence ID" value="OIT32486"/>
    <property type="gene ID" value="A4A49_54273"/>
</dbReference>
<evidence type="ECO:0000313" key="2">
    <source>
        <dbReference type="Proteomes" id="UP000187609"/>
    </source>
</evidence>
<dbReference type="STRING" id="49451.A0A314KT05"/>
<organism evidence="1 2">
    <name type="scientific">Nicotiana attenuata</name>
    <name type="common">Coyote tobacco</name>
    <dbReference type="NCBI Taxonomy" id="49451"/>
    <lineage>
        <taxon>Eukaryota</taxon>
        <taxon>Viridiplantae</taxon>
        <taxon>Streptophyta</taxon>
        <taxon>Embryophyta</taxon>
        <taxon>Tracheophyta</taxon>
        <taxon>Spermatophyta</taxon>
        <taxon>Magnoliopsida</taxon>
        <taxon>eudicotyledons</taxon>
        <taxon>Gunneridae</taxon>
        <taxon>Pentapetalae</taxon>
        <taxon>asterids</taxon>
        <taxon>lamiids</taxon>
        <taxon>Solanales</taxon>
        <taxon>Solanaceae</taxon>
        <taxon>Nicotianoideae</taxon>
        <taxon>Nicotianeae</taxon>
        <taxon>Nicotiana</taxon>
    </lineage>
</organism>